<evidence type="ECO:0000256" key="2">
    <source>
        <dbReference type="SAM" id="MobiDB-lite"/>
    </source>
</evidence>
<proteinExistence type="inferred from homology"/>
<evidence type="ECO:0000256" key="3">
    <source>
        <dbReference type="SAM" id="SignalP"/>
    </source>
</evidence>
<gene>
    <name evidence="5" type="primary">PARPA_03813.1 scaffold 9785</name>
</gene>
<dbReference type="AlphaFoldDB" id="A0A0B7MYG1"/>
<keyword evidence="6" id="KW-1185">Reference proteome</keyword>
<evidence type="ECO:0000256" key="1">
    <source>
        <dbReference type="ARBA" id="ARBA00007447"/>
    </source>
</evidence>
<feature type="chain" id="PRO_5002135053" description="Peptidase A1 domain-containing protein" evidence="3">
    <location>
        <begin position="20"/>
        <end position="389"/>
    </location>
</feature>
<evidence type="ECO:0000259" key="4">
    <source>
        <dbReference type="PROSITE" id="PS51767"/>
    </source>
</evidence>
<dbReference type="InterPro" id="IPR034164">
    <property type="entry name" value="Pepsin-like_dom"/>
</dbReference>
<sequence>MRLSNSVLIVSSFVAIAKAYPYYDDNVYGAPSSLSSVSFPCGDDIPNWVVNIDIGTPKQTMPLLLDTSSSATWVAGTQCPSNFCTTRQCSLFDAEKSSTIRNLHMDETYKYEEGSVDVDLYNDNIYVGNYKFEDFEFGKAFRVNGFNDYSTFAGILGLGDESEFEFVKRADENKRRKKTNTGSIIAEPQSLTGSGKKSGQKSRGFGDERQCRFTIGFDESIEGNIAWLDFPTCDYGESPYWKARLTCVEIEGLITLGLEKTVALFDTSVQNIQIPHRDIAVIHQVLGAQYNENSKQYEFPCCNAKELKFSFEKYDVTLPVDIWTRQVGEDTCTDIFEVRKHSPFEDDNTWKLGTKFMINFVTILDSEESRTGLALIAGNSDAGVKIIAK</sequence>
<reference evidence="5 6" key="1">
    <citation type="submission" date="2014-09" db="EMBL/GenBank/DDBJ databases">
        <authorList>
            <person name="Ellenberger Sabrina"/>
        </authorList>
    </citation>
    <scope>NUCLEOTIDE SEQUENCE [LARGE SCALE GENOMIC DNA]</scope>
    <source>
        <strain evidence="5 6">CBS 412.66</strain>
    </source>
</reference>
<protein>
    <recommendedName>
        <fullName evidence="4">Peptidase A1 domain-containing protein</fullName>
    </recommendedName>
</protein>
<feature type="region of interest" description="Disordered" evidence="2">
    <location>
        <begin position="175"/>
        <end position="205"/>
    </location>
</feature>
<dbReference type="GO" id="GO:0006508">
    <property type="term" value="P:proteolysis"/>
    <property type="evidence" value="ECO:0007669"/>
    <property type="project" value="InterPro"/>
</dbReference>
<dbReference type="OrthoDB" id="15189at2759"/>
<comment type="similarity">
    <text evidence="1">Belongs to the peptidase A1 family.</text>
</comment>
<dbReference type="EMBL" id="LN723286">
    <property type="protein sequence ID" value="CEP10177.1"/>
    <property type="molecule type" value="Genomic_DNA"/>
</dbReference>
<dbReference type="Proteomes" id="UP000054107">
    <property type="component" value="Unassembled WGS sequence"/>
</dbReference>
<dbReference type="SUPFAM" id="SSF50630">
    <property type="entry name" value="Acid proteases"/>
    <property type="match status" value="1"/>
</dbReference>
<dbReference type="InterPro" id="IPR033121">
    <property type="entry name" value="PEPTIDASE_A1"/>
</dbReference>
<feature type="domain" description="Peptidase A1" evidence="4">
    <location>
        <begin position="48"/>
        <end position="374"/>
    </location>
</feature>
<dbReference type="PRINTS" id="PR00792">
    <property type="entry name" value="PEPSIN"/>
</dbReference>
<evidence type="ECO:0000313" key="5">
    <source>
        <dbReference type="EMBL" id="CEP10177.1"/>
    </source>
</evidence>
<dbReference type="CDD" id="cd05471">
    <property type="entry name" value="pepsin_like"/>
    <property type="match status" value="1"/>
</dbReference>
<accession>A0A0B7MYG1</accession>
<keyword evidence="3" id="KW-0732">Signal</keyword>
<dbReference type="InterPro" id="IPR001461">
    <property type="entry name" value="Aspartic_peptidase_A1"/>
</dbReference>
<dbReference type="GO" id="GO:0004190">
    <property type="term" value="F:aspartic-type endopeptidase activity"/>
    <property type="evidence" value="ECO:0007669"/>
    <property type="project" value="InterPro"/>
</dbReference>
<dbReference type="InterPro" id="IPR021109">
    <property type="entry name" value="Peptidase_aspartic_dom_sf"/>
</dbReference>
<name>A0A0B7MYG1_9FUNG</name>
<feature type="signal peptide" evidence="3">
    <location>
        <begin position="1"/>
        <end position="19"/>
    </location>
</feature>
<dbReference type="PANTHER" id="PTHR47966:SF51">
    <property type="entry name" value="BETA-SITE APP-CLEAVING ENZYME, ISOFORM A-RELATED"/>
    <property type="match status" value="1"/>
</dbReference>
<dbReference type="Gene3D" id="2.40.70.10">
    <property type="entry name" value="Acid Proteases"/>
    <property type="match status" value="2"/>
</dbReference>
<dbReference type="PROSITE" id="PS51767">
    <property type="entry name" value="PEPTIDASE_A1"/>
    <property type="match status" value="1"/>
</dbReference>
<dbReference type="Pfam" id="PF00026">
    <property type="entry name" value="Asp"/>
    <property type="match status" value="1"/>
</dbReference>
<organism evidence="5 6">
    <name type="scientific">Parasitella parasitica</name>
    <dbReference type="NCBI Taxonomy" id="35722"/>
    <lineage>
        <taxon>Eukaryota</taxon>
        <taxon>Fungi</taxon>
        <taxon>Fungi incertae sedis</taxon>
        <taxon>Mucoromycota</taxon>
        <taxon>Mucoromycotina</taxon>
        <taxon>Mucoromycetes</taxon>
        <taxon>Mucorales</taxon>
        <taxon>Mucorineae</taxon>
        <taxon>Mucoraceae</taxon>
        <taxon>Parasitella</taxon>
    </lineage>
</organism>
<evidence type="ECO:0000313" key="6">
    <source>
        <dbReference type="Proteomes" id="UP000054107"/>
    </source>
</evidence>
<dbReference type="PANTHER" id="PTHR47966">
    <property type="entry name" value="BETA-SITE APP-CLEAVING ENZYME, ISOFORM A-RELATED"/>
    <property type="match status" value="1"/>
</dbReference>
<dbReference type="STRING" id="35722.A0A0B7MYG1"/>
<feature type="compositionally biased region" description="Low complexity" evidence="2">
    <location>
        <begin position="193"/>
        <end position="203"/>
    </location>
</feature>